<dbReference type="AlphaFoldDB" id="A0AAV0W9N3"/>
<evidence type="ECO:0000256" key="2">
    <source>
        <dbReference type="ARBA" id="ARBA00008371"/>
    </source>
</evidence>
<evidence type="ECO:0000256" key="4">
    <source>
        <dbReference type="ARBA" id="ARBA00023187"/>
    </source>
</evidence>
<dbReference type="EMBL" id="CARXXK010000002">
    <property type="protein sequence ID" value="CAI6352535.1"/>
    <property type="molecule type" value="Genomic_DNA"/>
</dbReference>
<accession>A0AAV0W9N3</accession>
<keyword evidence="4" id="KW-0508">mRNA splicing</keyword>
<evidence type="ECO:0000259" key="6">
    <source>
        <dbReference type="Pfam" id="PF15912"/>
    </source>
</evidence>
<organism evidence="7 8">
    <name type="scientific">Macrosiphum euphorbiae</name>
    <name type="common">potato aphid</name>
    <dbReference type="NCBI Taxonomy" id="13131"/>
    <lineage>
        <taxon>Eukaryota</taxon>
        <taxon>Metazoa</taxon>
        <taxon>Ecdysozoa</taxon>
        <taxon>Arthropoda</taxon>
        <taxon>Hexapoda</taxon>
        <taxon>Insecta</taxon>
        <taxon>Pterygota</taxon>
        <taxon>Neoptera</taxon>
        <taxon>Paraneoptera</taxon>
        <taxon>Hemiptera</taxon>
        <taxon>Sternorrhyncha</taxon>
        <taxon>Aphidomorpha</taxon>
        <taxon>Aphidoidea</taxon>
        <taxon>Aphididae</taxon>
        <taxon>Macrosiphini</taxon>
        <taxon>Macrosiphum</taxon>
    </lineage>
</organism>
<comment type="subcellular location">
    <subcellularLocation>
        <location evidence="1">Nucleus</location>
    </subcellularLocation>
</comment>
<dbReference type="Pfam" id="PF15912">
    <property type="entry name" value="VIR_N"/>
    <property type="match status" value="1"/>
</dbReference>
<protein>
    <recommendedName>
        <fullName evidence="6">Virilizer N-terminal domain-containing protein</fullName>
    </recommendedName>
</protein>
<feature type="domain" description="Virilizer N-terminal" evidence="6">
    <location>
        <begin position="70"/>
        <end position="176"/>
    </location>
</feature>
<dbReference type="GO" id="GO:0003723">
    <property type="term" value="F:RNA binding"/>
    <property type="evidence" value="ECO:0007669"/>
    <property type="project" value="TreeGrafter"/>
</dbReference>
<comment type="similarity">
    <text evidence="2">Belongs to the vir family.</text>
</comment>
<sequence>MIIRLPNTLHSCRRSAEFTHHYSVGFSSLNNFVSEPHPYDMSQAKEFGWRLLAAETIFHSYDSSMYGTPSVIRFDEPVNIREINILSPSMYMRTSSGGFLIGGTDPIKFPVTFHCNNVDEDTASANVKLGELNYEEDASMTFRCDNEIWTNRLIVFAKYSTLTIVVYGTSKNYNAKEHLKNLSPIQRMGAKYADGTYAFVPNYPSESKL</sequence>
<evidence type="ECO:0000313" key="7">
    <source>
        <dbReference type="EMBL" id="CAI6352535.1"/>
    </source>
</evidence>
<reference evidence="7 8" key="1">
    <citation type="submission" date="2023-01" db="EMBL/GenBank/DDBJ databases">
        <authorList>
            <person name="Whitehead M."/>
        </authorList>
    </citation>
    <scope>NUCLEOTIDE SEQUENCE [LARGE SCALE GENOMIC DNA]</scope>
</reference>
<name>A0AAV0W9N3_9HEMI</name>
<dbReference type="PANTHER" id="PTHR23185">
    <property type="entry name" value="PROTEIN VIRILIZER HOMOLOG"/>
    <property type="match status" value="1"/>
</dbReference>
<dbReference type="PANTHER" id="PTHR23185:SF0">
    <property type="entry name" value="PROTEIN VIRILIZER HOMOLOG"/>
    <property type="match status" value="1"/>
</dbReference>
<proteinExistence type="inferred from homology"/>
<dbReference type="Proteomes" id="UP001160148">
    <property type="component" value="Unassembled WGS sequence"/>
</dbReference>
<evidence type="ECO:0000313" key="8">
    <source>
        <dbReference type="Proteomes" id="UP001160148"/>
    </source>
</evidence>
<dbReference type="GO" id="GO:0036396">
    <property type="term" value="C:RNA N6-methyladenosine methyltransferase complex"/>
    <property type="evidence" value="ECO:0007669"/>
    <property type="project" value="TreeGrafter"/>
</dbReference>
<keyword evidence="8" id="KW-1185">Reference proteome</keyword>
<keyword evidence="3" id="KW-0507">mRNA processing</keyword>
<dbReference type="InterPro" id="IPR026736">
    <property type="entry name" value="Virilizer"/>
</dbReference>
<keyword evidence="5" id="KW-0539">Nucleus</keyword>
<dbReference type="GO" id="GO:0006397">
    <property type="term" value="P:mRNA processing"/>
    <property type="evidence" value="ECO:0007669"/>
    <property type="project" value="UniProtKB-KW"/>
</dbReference>
<dbReference type="GO" id="GO:0008380">
    <property type="term" value="P:RNA splicing"/>
    <property type="evidence" value="ECO:0007669"/>
    <property type="project" value="UniProtKB-KW"/>
</dbReference>
<comment type="caution">
    <text evidence="7">The sequence shown here is derived from an EMBL/GenBank/DDBJ whole genome shotgun (WGS) entry which is preliminary data.</text>
</comment>
<dbReference type="GO" id="GO:0005634">
    <property type="term" value="C:nucleus"/>
    <property type="evidence" value="ECO:0007669"/>
    <property type="project" value="UniProtKB-SubCell"/>
</dbReference>
<gene>
    <name evidence="7" type="ORF">MEUPH1_LOCUS8762</name>
</gene>
<evidence type="ECO:0000256" key="3">
    <source>
        <dbReference type="ARBA" id="ARBA00022664"/>
    </source>
</evidence>
<evidence type="ECO:0000256" key="1">
    <source>
        <dbReference type="ARBA" id="ARBA00004123"/>
    </source>
</evidence>
<dbReference type="InterPro" id="IPR031801">
    <property type="entry name" value="VIR_N"/>
</dbReference>
<evidence type="ECO:0000256" key="5">
    <source>
        <dbReference type="ARBA" id="ARBA00023242"/>
    </source>
</evidence>